<evidence type="ECO:0000313" key="4">
    <source>
        <dbReference type="EMBL" id="SDL09651.1"/>
    </source>
</evidence>
<evidence type="ECO:0000256" key="2">
    <source>
        <dbReference type="SAM" id="Phobius"/>
    </source>
</evidence>
<proteinExistence type="predicted"/>
<feature type="transmembrane region" description="Helical" evidence="2">
    <location>
        <begin position="314"/>
        <end position="336"/>
    </location>
</feature>
<dbReference type="NCBIfam" id="TIGR02123">
    <property type="entry name" value="TRAP_fused"/>
    <property type="match status" value="1"/>
</dbReference>
<dbReference type="AlphaFoldDB" id="A0A1G9H9H1"/>
<accession>A0A1G9H9H1</accession>
<dbReference type="Pfam" id="PF06808">
    <property type="entry name" value="DctM"/>
    <property type="match status" value="1"/>
</dbReference>
<gene>
    <name evidence="4" type="ORF">SAMN05192555_102397</name>
</gene>
<feature type="domain" description="TRAP C4-dicarboxylate transport system permease DctM subunit" evidence="3">
    <location>
        <begin position="130"/>
        <end position="572"/>
    </location>
</feature>
<feature type="transmembrane region" description="Helical" evidence="2">
    <location>
        <begin position="460"/>
        <end position="478"/>
    </location>
</feature>
<keyword evidence="1" id="KW-1003">Cell membrane</keyword>
<feature type="transmembrane region" description="Helical" evidence="2">
    <location>
        <begin position="113"/>
        <end position="135"/>
    </location>
</feature>
<keyword evidence="5" id="KW-1185">Reference proteome</keyword>
<evidence type="ECO:0000259" key="3">
    <source>
        <dbReference type="Pfam" id="PF06808"/>
    </source>
</evidence>
<dbReference type="GO" id="GO:0022857">
    <property type="term" value="F:transmembrane transporter activity"/>
    <property type="evidence" value="ECO:0007669"/>
    <property type="project" value="UniProtKB-UniRule"/>
</dbReference>
<feature type="transmembrane region" description="Helical" evidence="2">
    <location>
        <begin position="484"/>
        <end position="502"/>
    </location>
</feature>
<feature type="transmembrane region" description="Helical" evidence="2">
    <location>
        <begin position="188"/>
        <end position="211"/>
    </location>
</feature>
<feature type="transmembrane region" description="Helical" evidence="2">
    <location>
        <begin position="383"/>
        <end position="404"/>
    </location>
</feature>
<dbReference type="GO" id="GO:0005886">
    <property type="term" value="C:plasma membrane"/>
    <property type="evidence" value="ECO:0007669"/>
    <property type="project" value="UniProtKB-SubCell"/>
</dbReference>
<comment type="function">
    <text evidence="1">Part of the tripartite ATP-independent periplasmic (TRAP) transport system.</text>
</comment>
<keyword evidence="1" id="KW-0997">Cell inner membrane</keyword>
<feature type="transmembrane region" description="Helical" evidence="2">
    <location>
        <begin position="542"/>
        <end position="562"/>
    </location>
</feature>
<keyword evidence="2" id="KW-0812">Transmembrane</keyword>
<evidence type="ECO:0000313" key="5">
    <source>
        <dbReference type="Proteomes" id="UP000199107"/>
    </source>
</evidence>
<sequence>MHRGYPQGWPRWRLLPDRIPVMSLLIASDADAGRRLHPGWVALGASTVIFHLGLIFYGLTPALISRPLHMALALPWVLIFMATTPWQRISGWLLTGLGIAACGYIALNERALANQYGFIDTQLQMVIGVFLIFLALEAARRAIGWPLPLVALTALAYGALGQYLPGVFGHPGMPMASYVGTLTIAESGLWGSLTGVSVGVVAIFVIFGAVLNAGEAGRGFMNLASAFAGRLTGGAAKVSVISSALMGSISGSASANVASTGAITIPSMVRLGYPRALAGSVEAVASSGGQIMPPLMGAGAFVMVELTGTPYTQIMAAALLPAILYFVTVWVGINAYATRHDLRPMAESDRPSTKEVLITSLFFAVPFVLLLERIFLGGYTPQYAASIAIFAGMALLFFDVTLSFSLRGFFERMAEAAVTAGRQVAVIGAIIICASLVIGVLSLTGLGVKITSGILSLSNDMLWPALLLTALACLILGMEVPTTAAYVICVSVAGPALTALGLEPLLAHLFVFWFALLSTITPPVCGGVFIAAGMVGENWLKVALKAMALGIGLYIIPLAMISNPDIIRLDSNPGGALLDALKIAVGLTGISFGVIARKAWWLRLALIVAGALVIFLI</sequence>
<dbReference type="STRING" id="48727.SAMN05192555_102397"/>
<organism evidence="4 5">
    <name type="scientific">Franzmannia pantelleriensis</name>
    <dbReference type="NCBI Taxonomy" id="48727"/>
    <lineage>
        <taxon>Bacteria</taxon>
        <taxon>Pseudomonadati</taxon>
        <taxon>Pseudomonadota</taxon>
        <taxon>Gammaproteobacteria</taxon>
        <taxon>Oceanospirillales</taxon>
        <taxon>Halomonadaceae</taxon>
        <taxon>Franzmannia</taxon>
    </lineage>
</organism>
<protein>
    <submittedName>
        <fullName evidence="4">TRAP transporter, 4TM/12TM fusion protein</fullName>
    </submittedName>
</protein>
<feature type="transmembrane region" description="Helical" evidence="2">
    <location>
        <begin position="89"/>
        <end position="107"/>
    </location>
</feature>
<keyword evidence="2" id="KW-1133">Transmembrane helix</keyword>
<feature type="transmembrane region" description="Helical" evidence="2">
    <location>
        <begin position="40"/>
        <end position="58"/>
    </location>
</feature>
<dbReference type="PANTHER" id="PTHR43849">
    <property type="entry name" value="BLL3936 PROTEIN"/>
    <property type="match status" value="1"/>
</dbReference>
<keyword evidence="2" id="KW-0472">Membrane</keyword>
<reference evidence="5" key="1">
    <citation type="submission" date="2016-10" db="EMBL/GenBank/DDBJ databases">
        <authorList>
            <person name="Varghese N."/>
            <person name="Submissions S."/>
        </authorList>
    </citation>
    <scope>NUCLEOTIDE SEQUENCE [LARGE SCALE GENOMIC DNA]</scope>
    <source>
        <strain evidence="5">AAP</strain>
    </source>
</reference>
<dbReference type="Proteomes" id="UP000199107">
    <property type="component" value="Unassembled WGS sequence"/>
</dbReference>
<evidence type="ECO:0000256" key="1">
    <source>
        <dbReference type="RuleBase" id="RU369079"/>
    </source>
</evidence>
<feature type="transmembrane region" description="Helical" evidence="2">
    <location>
        <begin position="147"/>
        <end position="168"/>
    </location>
</feature>
<feature type="transmembrane region" description="Helical" evidence="2">
    <location>
        <begin position="356"/>
        <end position="376"/>
    </location>
</feature>
<dbReference type="EMBL" id="FNGH01000002">
    <property type="protein sequence ID" value="SDL09651.1"/>
    <property type="molecule type" value="Genomic_DNA"/>
</dbReference>
<feature type="transmembrane region" description="Helical" evidence="2">
    <location>
        <begin position="600"/>
        <end position="616"/>
    </location>
</feature>
<keyword evidence="1" id="KW-0813">Transport</keyword>
<feature type="transmembrane region" description="Helical" evidence="2">
    <location>
        <begin position="574"/>
        <end position="594"/>
    </location>
</feature>
<name>A0A1G9H9H1_9GAMM</name>
<dbReference type="InterPro" id="IPR010656">
    <property type="entry name" value="DctM"/>
</dbReference>
<feature type="transmembrane region" description="Helical" evidence="2">
    <location>
        <begin position="424"/>
        <end position="448"/>
    </location>
</feature>
<dbReference type="InterPro" id="IPR011853">
    <property type="entry name" value="TRAP_DctM-Dct_fused"/>
</dbReference>
<comment type="subcellular location">
    <subcellularLocation>
        <location evidence="1">Cell inner membrane</location>
        <topology evidence="1">Multi-pass membrane protein</topology>
    </subcellularLocation>
</comment>
<feature type="transmembrane region" description="Helical" evidence="2">
    <location>
        <begin position="509"/>
        <end position="536"/>
    </location>
</feature>
<dbReference type="PANTHER" id="PTHR43849:SF2">
    <property type="entry name" value="BLL3936 PROTEIN"/>
    <property type="match status" value="1"/>
</dbReference>